<feature type="region of interest" description="Disordered" evidence="1">
    <location>
        <begin position="58"/>
        <end position="86"/>
    </location>
</feature>
<keyword evidence="2" id="KW-0812">Transmembrane</keyword>
<proteinExistence type="predicted"/>
<accession>A0ABR8BQK7</accession>
<feature type="compositionally biased region" description="Low complexity" evidence="1">
    <location>
        <begin position="117"/>
        <end position="128"/>
    </location>
</feature>
<dbReference type="Proteomes" id="UP000621307">
    <property type="component" value="Unassembled WGS sequence"/>
</dbReference>
<comment type="caution">
    <text evidence="3">The sequence shown here is derived from an EMBL/GenBank/DDBJ whole genome shotgun (WGS) entry which is preliminary data.</text>
</comment>
<dbReference type="EMBL" id="JACJQL010000141">
    <property type="protein sequence ID" value="MBD2255855.1"/>
    <property type="molecule type" value="Genomic_DNA"/>
</dbReference>
<feature type="transmembrane region" description="Helical" evidence="2">
    <location>
        <begin position="35"/>
        <end position="55"/>
    </location>
</feature>
<sequence length="128" mass="13513">MVAVVIELAVLGAIWAWLFGDTAQTSNSRGLVEKIGAALLGAFVVNVVQLLWGNLRNGNSPQSSSSQPGTNARTVARGTNIKGEGNKFKVTQKDVLAENTEIVGKGNEFSITDDDNSSSPQQNNSLNP</sequence>
<keyword evidence="2" id="KW-1133">Transmembrane helix</keyword>
<evidence type="ECO:0000256" key="2">
    <source>
        <dbReference type="SAM" id="Phobius"/>
    </source>
</evidence>
<organism evidence="3 4">
    <name type="scientific">Nostoc parmelioides FACHB-3921</name>
    <dbReference type="NCBI Taxonomy" id="2692909"/>
    <lineage>
        <taxon>Bacteria</taxon>
        <taxon>Bacillati</taxon>
        <taxon>Cyanobacteriota</taxon>
        <taxon>Cyanophyceae</taxon>
        <taxon>Nostocales</taxon>
        <taxon>Nostocaceae</taxon>
        <taxon>Nostoc</taxon>
    </lineage>
</organism>
<keyword evidence="4" id="KW-1185">Reference proteome</keyword>
<evidence type="ECO:0000313" key="4">
    <source>
        <dbReference type="Proteomes" id="UP000621307"/>
    </source>
</evidence>
<protein>
    <submittedName>
        <fullName evidence="3">Uncharacterized protein</fullName>
    </submittedName>
</protein>
<feature type="compositionally biased region" description="Low complexity" evidence="1">
    <location>
        <begin position="58"/>
        <end position="69"/>
    </location>
</feature>
<gene>
    <name evidence="3" type="ORF">H6G14_32320</name>
</gene>
<evidence type="ECO:0000313" key="3">
    <source>
        <dbReference type="EMBL" id="MBD2255855.1"/>
    </source>
</evidence>
<name>A0ABR8BQK7_9NOSO</name>
<reference evidence="3 4" key="1">
    <citation type="journal article" date="2020" name="ISME J.">
        <title>Comparative genomics reveals insights into cyanobacterial evolution and habitat adaptation.</title>
        <authorList>
            <person name="Chen M.Y."/>
            <person name="Teng W.K."/>
            <person name="Zhao L."/>
            <person name="Hu C.X."/>
            <person name="Zhou Y.K."/>
            <person name="Han B.P."/>
            <person name="Song L.R."/>
            <person name="Shu W.S."/>
        </authorList>
    </citation>
    <scope>NUCLEOTIDE SEQUENCE [LARGE SCALE GENOMIC DNA]</scope>
    <source>
        <strain evidence="3 4">FACHB-3921</strain>
    </source>
</reference>
<evidence type="ECO:0000256" key="1">
    <source>
        <dbReference type="SAM" id="MobiDB-lite"/>
    </source>
</evidence>
<feature type="region of interest" description="Disordered" evidence="1">
    <location>
        <begin position="106"/>
        <end position="128"/>
    </location>
</feature>
<keyword evidence="2" id="KW-0472">Membrane</keyword>